<organism evidence="1 2">
    <name type="scientific">Pseudoalteromonas aliena SW19</name>
    <dbReference type="NCBI Taxonomy" id="1314866"/>
    <lineage>
        <taxon>Bacteria</taxon>
        <taxon>Pseudomonadati</taxon>
        <taxon>Pseudomonadota</taxon>
        <taxon>Gammaproteobacteria</taxon>
        <taxon>Alteromonadales</taxon>
        <taxon>Pseudoalteromonadaceae</taxon>
        <taxon>Pseudoalteromonas</taxon>
    </lineage>
</organism>
<reference evidence="1 2" key="1">
    <citation type="submission" date="2015-06" db="EMBL/GenBank/DDBJ databases">
        <title>Genome sequence of Pseudoalteromonas aliena.</title>
        <authorList>
            <person name="Xie B.-B."/>
            <person name="Rong J.-C."/>
            <person name="Qin Q.-L."/>
            <person name="Zhang Y.-Z."/>
        </authorList>
    </citation>
    <scope>NUCLEOTIDE SEQUENCE [LARGE SCALE GENOMIC DNA]</scope>
    <source>
        <strain evidence="1 2">SW19</strain>
    </source>
</reference>
<accession>A0ABR9E216</accession>
<sequence>MLTLKASVFGLHVIAGRTVYIFMGFAHHASKLCAYNSGAEV</sequence>
<name>A0ABR9E216_9GAMM</name>
<gene>
    <name evidence="1" type="ORF">PALI_a2666</name>
</gene>
<dbReference type="EMBL" id="AQGU01000027">
    <property type="protein sequence ID" value="MBE0360647.1"/>
    <property type="molecule type" value="Genomic_DNA"/>
</dbReference>
<comment type="caution">
    <text evidence="1">The sequence shown here is derived from an EMBL/GenBank/DDBJ whole genome shotgun (WGS) entry which is preliminary data.</text>
</comment>
<evidence type="ECO:0008006" key="3">
    <source>
        <dbReference type="Google" id="ProtNLM"/>
    </source>
</evidence>
<keyword evidence="2" id="KW-1185">Reference proteome</keyword>
<proteinExistence type="predicted"/>
<protein>
    <recommendedName>
        <fullName evidence="3">Transposase</fullName>
    </recommendedName>
</protein>
<evidence type="ECO:0000313" key="2">
    <source>
        <dbReference type="Proteomes" id="UP000648482"/>
    </source>
</evidence>
<dbReference type="Proteomes" id="UP000648482">
    <property type="component" value="Unassembled WGS sequence"/>
</dbReference>
<evidence type="ECO:0000313" key="1">
    <source>
        <dbReference type="EMBL" id="MBE0360647.1"/>
    </source>
</evidence>